<organism evidence="2 3">
    <name type="scientific">Mycobacterium branderi</name>
    <dbReference type="NCBI Taxonomy" id="43348"/>
    <lineage>
        <taxon>Bacteria</taxon>
        <taxon>Bacillati</taxon>
        <taxon>Actinomycetota</taxon>
        <taxon>Actinomycetes</taxon>
        <taxon>Mycobacteriales</taxon>
        <taxon>Mycobacteriaceae</taxon>
        <taxon>Mycobacterium</taxon>
    </lineage>
</organism>
<evidence type="ECO:0000313" key="2">
    <source>
        <dbReference type="EMBL" id="BBZ15145.1"/>
    </source>
</evidence>
<proteinExistence type="predicted"/>
<dbReference type="Pfam" id="PF14032">
    <property type="entry name" value="PknH_C"/>
    <property type="match status" value="1"/>
</dbReference>
<feature type="domain" description="PknH-like extracellular" evidence="1">
    <location>
        <begin position="41"/>
        <end position="241"/>
    </location>
</feature>
<dbReference type="InterPro" id="IPR026954">
    <property type="entry name" value="PknH-like_Extracell"/>
</dbReference>
<gene>
    <name evidence="2" type="primary">lppR_1</name>
    <name evidence="2" type="ORF">MBRA_53400</name>
</gene>
<evidence type="ECO:0000259" key="1">
    <source>
        <dbReference type="Pfam" id="PF14032"/>
    </source>
</evidence>
<dbReference type="Proteomes" id="UP000467379">
    <property type="component" value="Plasmid pJCM12687"/>
</dbReference>
<protein>
    <submittedName>
        <fullName evidence="2">Sensor domain-containing protein</fullName>
    </submittedName>
</protein>
<keyword evidence="2" id="KW-0614">Plasmid</keyword>
<accession>A0ABM7KV65</accession>
<dbReference type="EMBL" id="AP022607">
    <property type="protein sequence ID" value="BBZ15145.1"/>
    <property type="molecule type" value="Genomic_DNA"/>
</dbReference>
<dbReference type="InterPro" id="IPR038232">
    <property type="entry name" value="PknH-like_Extracell_sf"/>
</dbReference>
<dbReference type="PROSITE" id="PS51257">
    <property type="entry name" value="PROKAR_LIPOPROTEIN"/>
    <property type="match status" value="1"/>
</dbReference>
<sequence>MVKLIGRVAAVTAAALVAVGCTRVVDGAVKPAPGLPPRPLTGETVKKILLDEAQLSKYFGQSFREDPNSPPRFGDSDELFAGFSSDDVSPHECVGVVVEAEESAYRSGPVKQVAVEQWWNATDYSQDPAVISVDESVVALRAPADADSLFAQFSQQWQRCDGTTVTEDDPEGKLFSTHQISEVRVANSVLSATMHTRVTTPLRHARAIGVRVNCLVEVDVTFFSDQPSSAGIDLARQMIDRVSDLS</sequence>
<evidence type="ECO:0000313" key="3">
    <source>
        <dbReference type="Proteomes" id="UP000467379"/>
    </source>
</evidence>
<reference evidence="2 3" key="1">
    <citation type="journal article" date="2019" name="Emerg. Microbes Infect.">
        <title>Comprehensive subspecies identification of 175 nontuberculous mycobacteria species based on 7547 genomic profiles.</title>
        <authorList>
            <person name="Matsumoto Y."/>
            <person name="Kinjo T."/>
            <person name="Motooka D."/>
            <person name="Nabeya D."/>
            <person name="Jung N."/>
            <person name="Uechi K."/>
            <person name="Horii T."/>
            <person name="Iida T."/>
            <person name="Fujita J."/>
            <person name="Nakamura S."/>
        </authorList>
    </citation>
    <scope>NUCLEOTIDE SEQUENCE [LARGE SCALE GENOMIC DNA]</scope>
    <source>
        <strain evidence="2 3">JCM 12687</strain>
        <plasmid evidence="2">pJCM12687</plasmid>
    </source>
</reference>
<dbReference type="Gene3D" id="3.40.1000.70">
    <property type="entry name" value="PknH-like extracellular domain"/>
    <property type="match status" value="1"/>
</dbReference>
<name>A0ABM7KV65_9MYCO</name>
<keyword evidence="3" id="KW-1185">Reference proteome</keyword>
<geneLocation type="plasmid" evidence="2 3">
    <name>pJCM12687</name>
</geneLocation>